<dbReference type="GeneID" id="75105365"/>
<reference evidence="7" key="1">
    <citation type="submission" date="2022-07" db="EMBL/GenBank/DDBJ databases">
        <title>Complete genome of Mycoplasma hyosynoviae B1.</title>
        <authorList>
            <person name="Spergser J."/>
        </authorList>
    </citation>
    <scope>NUCLEOTIDE SEQUENCE</scope>
    <source>
        <strain evidence="7">B1</strain>
    </source>
</reference>
<feature type="transmembrane region" description="Helical" evidence="6">
    <location>
        <begin position="346"/>
        <end position="367"/>
    </location>
</feature>
<feature type="transmembrane region" description="Helical" evidence="6">
    <location>
        <begin position="100"/>
        <end position="121"/>
    </location>
</feature>
<feature type="transmembrane region" description="Helical" evidence="6">
    <location>
        <begin position="133"/>
        <end position="157"/>
    </location>
</feature>
<evidence type="ECO:0000313" key="8">
    <source>
        <dbReference type="Proteomes" id="UP001059349"/>
    </source>
</evidence>
<evidence type="ECO:0000256" key="6">
    <source>
        <dbReference type="SAM" id="Phobius"/>
    </source>
</evidence>
<dbReference type="Proteomes" id="UP001059349">
    <property type="component" value="Chromosome"/>
</dbReference>
<feature type="transmembrane region" description="Helical" evidence="6">
    <location>
        <begin position="33"/>
        <end position="55"/>
    </location>
</feature>
<accession>A0A9Q9BR13</accession>
<evidence type="ECO:0000256" key="1">
    <source>
        <dbReference type="ARBA" id="ARBA00004651"/>
    </source>
</evidence>
<feature type="transmembrane region" description="Helical" evidence="6">
    <location>
        <begin position="263"/>
        <end position="285"/>
    </location>
</feature>
<protein>
    <recommendedName>
        <fullName evidence="9">Sugar ABC transporter permease</fullName>
    </recommendedName>
</protein>
<dbReference type="AlphaFoldDB" id="A0A9Q9BR13"/>
<dbReference type="CDD" id="cd06580">
    <property type="entry name" value="TM_PBP1_transp_TpRbsC_like"/>
    <property type="match status" value="1"/>
</dbReference>
<feature type="transmembrane region" description="Helical" evidence="6">
    <location>
        <begin position="215"/>
        <end position="235"/>
    </location>
</feature>
<evidence type="ECO:0000256" key="5">
    <source>
        <dbReference type="ARBA" id="ARBA00023136"/>
    </source>
</evidence>
<dbReference type="GO" id="GO:0022857">
    <property type="term" value="F:transmembrane transporter activity"/>
    <property type="evidence" value="ECO:0007669"/>
    <property type="project" value="InterPro"/>
</dbReference>
<organism evidence="7 8">
    <name type="scientific">Metamycoplasma hyosynoviae</name>
    <dbReference type="NCBI Taxonomy" id="29559"/>
    <lineage>
        <taxon>Bacteria</taxon>
        <taxon>Bacillati</taxon>
        <taxon>Mycoplasmatota</taxon>
        <taxon>Mycoplasmoidales</taxon>
        <taxon>Metamycoplasmataceae</taxon>
        <taxon>Metamycoplasma</taxon>
    </lineage>
</organism>
<name>A0A9Q9BR13_9BACT</name>
<dbReference type="GO" id="GO:0005886">
    <property type="term" value="C:plasma membrane"/>
    <property type="evidence" value="ECO:0007669"/>
    <property type="project" value="UniProtKB-SubCell"/>
</dbReference>
<evidence type="ECO:0000256" key="3">
    <source>
        <dbReference type="ARBA" id="ARBA00022692"/>
    </source>
</evidence>
<keyword evidence="3 6" id="KW-0812">Transmembrane</keyword>
<keyword evidence="5 6" id="KW-0472">Membrane</keyword>
<evidence type="ECO:0000256" key="4">
    <source>
        <dbReference type="ARBA" id="ARBA00022989"/>
    </source>
</evidence>
<gene>
    <name evidence="7" type="ORF">NMG93_02590</name>
</gene>
<dbReference type="EMBL" id="CP101127">
    <property type="protein sequence ID" value="UTO25739.1"/>
    <property type="molecule type" value="Genomic_DNA"/>
</dbReference>
<evidence type="ECO:0008006" key="9">
    <source>
        <dbReference type="Google" id="ProtNLM"/>
    </source>
</evidence>
<evidence type="ECO:0000313" key="7">
    <source>
        <dbReference type="EMBL" id="UTO25739.1"/>
    </source>
</evidence>
<dbReference type="PANTHER" id="PTHR47089:SF1">
    <property type="entry name" value="GUANOSINE ABC TRANSPORTER PERMEASE PROTEIN NUPP"/>
    <property type="match status" value="1"/>
</dbReference>
<proteinExistence type="predicted"/>
<dbReference type="RefSeq" id="WP_254735230.1">
    <property type="nucleotide sequence ID" value="NZ_CP101127.1"/>
</dbReference>
<keyword evidence="2" id="KW-1003">Cell membrane</keyword>
<evidence type="ECO:0000256" key="2">
    <source>
        <dbReference type="ARBA" id="ARBA00022475"/>
    </source>
</evidence>
<dbReference type="Pfam" id="PF02653">
    <property type="entry name" value="BPD_transp_2"/>
    <property type="match status" value="1"/>
</dbReference>
<comment type="subcellular location">
    <subcellularLocation>
        <location evidence="1">Cell membrane</location>
        <topology evidence="1">Multi-pass membrane protein</topology>
    </subcellularLocation>
</comment>
<dbReference type="InterPro" id="IPR001851">
    <property type="entry name" value="ABC_transp_permease"/>
</dbReference>
<keyword evidence="4 6" id="KW-1133">Transmembrane helix</keyword>
<sequence length="667" mass="75797">MQNSEIDTSKLNFWEKLRFFFRLEQTKSNARKVISSIWSIVFGLLFSLAFIAIVTKNNPFLFFSILFKSLRGTGQRSFFQYLLVFGFIGLSSAIGFKSGLFNIGISGQMMSAGFTTFAIFIMRKQGNMTGGYLFLSLMLSMIVAFLFSLVAGALKAYLNVHEVISTILINWIIVNICLAFFTRDSNLFGEYAKPFLGIKPGTSGVFSISKNVENIFLTFGYILLIASIVTLWGIYRFTTLGYKLRMLGLSKTNGQYMGINEKLITMLVMGISGLFAGIGGFYFFVVKEKSFNSISSPHNLGFEAIAISLLALNSPIGISFTSLFYALLYNGQSYTQLAPLYLPADYYGIVTSLILYLAAISQVLNNFKPMNFIWRWIVIKSHPFAKNYSASYKCKQKIDHLEYKKQVILTKIDLTIDETNKDKLLTKYLSMINSIDKKIHLLKKEHNLLLRKIELMLPYASDLKNVSELKLKLITLSKELKVLQKSNESVTETRKNEVITEINSIKTQITNTQTNLKLSFEKIASLTHSGIKDFIPLTLEEFTKQFTISQTSKVQSIKSLKQKTNQQEKDLLLKTLDSQSNKTSIAVAENFQRISILKRELNEQITSLKGNQQYNLKQNYKSAKFTLKNEYNKNVNALYEEKMYYIKEYLNLLFSKSSATSNTKGGN</sequence>
<feature type="transmembrane region" description="Helical" evidence="6">
    <location>
        <begin position="163"/>
        <end position="181"/>
    </location>
</feature>
<dbReference type="PANTHER" id="PTHR47089">
    <property type="entry name" value="ABC TRANSPORTER, PERMEASE PROTEIN"/>
    <property type="match status" value="1"/>
</dbReference>
<feature type="transmembrane region" description="Helical" evidence="6">
    <location>
        <begin position="305"/>
        <end position="326"/>
    </location>
</feature>
<feature type="transmembrane region" description="Helical" evidence="6">
    <location>
        <begin position="76"/>
        <end position="94"/>
    </location>
</feature>